<evidence type="ECO:0000313" key="6">
    <source>
        <dbReference type="EMBL" id="VDP06285.1"/>
    </source>
</evidence>
<gene>
    <name evidence="6" type="ORF">SBAD_LOCUS5108</name>
</gene>
<dbReference type="GO" id="GO:0016887">
    <property type="term" value="F:ATP hydrolysis activity"/>
    <property type="evidence" value="ECO:0007669"/>
    <property type="project" value="InterPro"/>
</dbReference>
<evidence type="ECO:0000313" key="7">
    <source>
        <dbReference type="Proteomes" id="UP000270296"/>
    </source>
</evidence>
<feature type="domain" description="ABC transporter" evidence="5">
    <location>
        <begin position="21"/>
        <end position="261"/>
    </location>
</feature>
<dbReference type="Pfam" id="PF12848">
    <property type="entry name" value="ABC_tran_Xtn"/>
    <property type="match status" value="1"/>
</dbReference>
<dbReference type="InterPro" id="IPR050611">
    <property type="entry name" value="ABCF"/>
</dbReference>
<dbReference type="SMART" id="SM00382">
    <property type="entry name" value="AAA"/>
    <property type="match status" value="1"/>
</dbReference>
<keyword evidence="4" id="KW-0067">ATP-binding</keyword>
<dbReference type="PANTHER" id="PTHR19211">
    <property type="entry name" value="ATP-BINDING TRANSPORT PROTEIN-RELATED"/>
    <property type="match status" value="1"/>
</dbReference>
<dbReference type="PANTHER" id="PTHR19211:SF117">
    <property type="entry name" value="ATP-BINDING CASSETTE SUB-FAMILY F MEMBER 3"/>
    <property type="match status" value="1"/>
</dbReference>
<protein>
    <submittedName>
        <fullName evidence="8">ABC transporter domain-containing protein</fullName>
    </submittedName>
</protein>
<evidence type="ECO:0000256" key="4">
    <source>
        <dbReference type="ARBA" id="ARBA00022840"/>
    </source>
</evidence>
<sequence>FTYLRRSPGSLISLFNTRCSFDVVSNVNSISSRKLLTSADLTLMPGRRYGLVGRNGIGKTTLLKVLSSGQLVIGSNIRVLHVEQEVNAEDTTVLNCVLESDEKRQMLLNEERLIETTNGPLLARLKEIYEEMQACEFDKAPAKAACILHGLGFKLADQNRATKEFSGGWRMRIALARALFVKPDLLLLDEPTNMLDMKALLWLENYLQDWSSTLLTVSHDRCFLNAVATDIIHMHSQRLDYYSGNYDQFAHAREEKSLNQRREYEAQKQFREHVQEFIDRFRYNAKRASLVQSKIKMLEKLPVLQPVEVDSVVHLRFPPCEAVHPPVLQLDEVSFGYVKGSPILEHVNISADMDSRICVVGENGSGKTTLLKIVLGLIEPTEGLRSVNRRLKIAYFSQHHVDQLDLDMSPLTFFQSKFPENILLYANRWVVIIAPGYATVRHRPFASSRFRGPFKQAPSPW</sequence>
<evidence type="ECO:0000256" key="3">
    <source>
        <dbReference type="ARBA" id="ARBA00022741"/>
    </source>
</evidence>
<dbReference type="InterPro" id="IPR003439">
    <property type="entry name" value="ABC_transporter-like_ATP-bd"/>
</dbReference>
<dbReference type="Pfam" id="PF00005">
    <property type="entry name" value="ABC_tran"/>
    <property type="match status" value="2"/>
</dbReference>
<name>A0A183INB2_9BILA</name>
<reference evidence="8" key="1">
    <citation type="submission" date="2016-06" db="UniProtKB">
        <authorList>
            <consortium name="WormBaseParasite"/>
        </authorList>
    </citation>
    <scope>IDENTIFICATION</scope>
</reference>
<keyword evidence="2" id="KW-0677">Repeat</keyword>
<evidence type="ECO:0000256" key="1">
    <source>
        <dbReference type="ARBA" id="ARBA00011054"/>
    </source>
</evidence>
<dbReference type="SUPFAM" id="SSF52540">
    <property type="entry name" value="P-loop containing nucleoside triphosphate hydrolases"/>
    <property type="match status" value="2"/>
</dbReference>
<organism evidence="8">
    <name type="scientific">Soboliphyme baturini</name>
    <dbReference type="NCBI Taxonomy" id="241478"/>
    <lineage>
        <taxon>Eukaryota</taxon>
        <taxon>Metazoa</taxon>
        <taxon>Ecdysozoa</taxon>
        <taxon>Nematoda</taxon>
        <taxon>Enoplea</taxon>
        <taxon>Dorylaimia</taxon>
        <taxon>Dioctophymatida</taxon>
        <taxon>Dioctophymatoidea</taxon>
        <taxon>Soboliphymatidae</taxon>
        <taxon>Soboliphyme</taxon>
    </lineage>
</organism>
<dbReference type="FunFam" id="3.40.50.300:FF:001092">
    <property type="entry name" value="ATP-binding cassette sub-family F member 2"/>
    <property type="match status" value="1"/>
</dbReference>
<dbReference type="InterPro" id="IPR027417">
    <property type="entry name" value="P-loop_NTPase"/>
</dbReference>
<keyword evidence="3" id="KW-0547">Nucleotide-binding</keyword>
<comment type="similarity">
    <text evidence="1">Belongs to the ABC transporter superfamily. ABCF family. EF3 subfamily.</text>
</comment>
<dbReference type="WBParaSite" id="SBAD_0000531801-mRNA-1">
    <property type="protein sequence ID" value="SBAD_0000531801-mRNA-1"/>
    <property type="gene ID" value="SBAD_0000531801"/>
</dbReference>
<dbReference type="InterPro" id="IPR032781">
    <property type="entry name" value="ABC_tran_Xtn"/>
</dbReference>
<dbReference type="FunFam" id="3.40.50.300:FF:000011">
    <property type="entry name" value="Putative ABC transporter ATP-binding component"/>
    <property type="match status" value="1"/>
</dbReference>
<dbReference type="InterPro" id="IPR017871">
    <property type="entry name" value="ABC_transporter-like_CS"/>
</dbReference>
<dbReference type="InterPro" id="IPR003593">
    <property type="entry name" value="AAA+_ATPase"/>
</dbReference>
<reference evidence="6 7" key="2">
    <citation type="submission" date="2018-11" db="EMBL/GenBank/DDBJ databases">
        <authorList>
            <consortium name="Pathogen Informatics"/>
        </authorList>
    </citation>
    <scope>NUCLEOTIDE SEQUENCE [LARGE SCALE GENOMIC DNA]</scope>
</reference>
<dbReference type="PROSITE" id="PS50893">
    <property type="entry name" value="ABC_TRANSPORTER_2"/>
    <property type="match status" value="1"/>
</dbReference>
<accession>A0A183INB2</accession>
<dbReference type="Gene3D" id="3.40.50.300">
    <property type="entry name" value="P-loop containing nucleotide triphosphate hydrolases"/>
    <property type="match status" value="2"/>
</dbReference>
<dbReference type="Proteomes" id="UP000270296">
    <property type="component" value="Unassembled WGS sequence"/>
</dbReference>
<keyword evidence="7" id="KW-1185">Reference proteome</keyword>
<dbReference type="GO" id="GO:0005524">
    <property type="term" value="F:ATP binding"/>
    <property type="evidence" value="ECO:0007669"/>
    <property type="project" value="UniProtKB-KW"/>
</dbReference>
<proteinExistence type="inferred from homology"/>
<dbReference type="CDD" id="cd03221">
    <property type="entry name" value="ABCF_EF-3"/>
    <property type="match status" value="1"/>
</dbReference>
<evidence type="ECO:0000256" key="2">
    <source>
        <dbReference type="ARBA" id="ARBA00022737"/>
    </source>
</evidence>
<dbReference type="PROSITE" id="PS00211">
    <property type="entry name" value="ABC_TRANSPORTER_1"/>
    <property type="match status" value="1"/>
</dbReference>
<evidence type="ECO:0000313" key="8">
    <source>
        <dbReference type="WBParaSite" id="SBAD_0000531801-mRNA-1"/>
    </source>
</evidence>
<dbReference type="AlphaFoldDB" id="A0A183INB2"/>
<dbReference type="EMBL" id="UZAM01008758">
    <property type="protein sequence ID" value="VDP06285.1"/>
    <property type="molecule type" value="Genomic_DNA"/>
</dbReference>
<dbReference type="OrthoDB" id="2110130at2759"/>
<evidence type="ECO:0000259" key="5">
    <source>
        <dbReference type="PROSITE" id="PS50893"/>
    </source>
</evidence>